<accession>A0A5Q0BK24</accession>
<keyword evidence="1" id="KW-1133">Transmembrane helix</keyword>
<proteinExistence type="predicted"/>
<dbReference type="EMBL" id="CP044205">
    <property type="protein sequence ID" value="QFY42156.1"/>
    <property type="molecule type" value="Genomic_DNA"/>
</dbReference>
<protein>
    <submittedName>
        <fullName evidence="2">DUF4239 domain-containing protein</fullName>
    </submittedName>
</protein>
<gene>
    <name evidence="2" type="ORF">F6R98_05515</name>
</gene>
<dbReference type="KEGG" id="mmob:F6R98_05515"/>
<name>A0A5Q0BK24_9GAMM</name>
<dbReference type="RefSeq" id="WP_153248138.1">
    <property type="nucleotide sequence ID" value="NZ_CP044205.1"/>
</dbReference>
<dbReference type="OrthoDB" id="940913at2"/>
<feature type="transmembrane region" description="Helical" evidence="1">
    <location>
        <begin position="51"/>
        <end position="71"/>
    </location>
</feature>
<dbReference type="InterPro" id="IPR025333">
    <property type="entry name" value="DUF4239"/>
</dbReference>
<dbReference type="AlphaFoldDB" id="A0A5Q0BK24"/>
<evidence type="ECO:0000313" key="3">
    <source>
        <dbReference type="Proteomes" id="UP000325755"/>
    </source>
</evidence>
<feature type="transmembrane region" description="Helical" evidence="1">
    <location>
        <begin position="187"/>
        <end position="205"/>
    </location>
</feature>
<keyword evidence="1" id="KW-0812">Transmembrane</keyword>
<reference evidence="2 3" key="1">
    <citation type="submission" date="2019-09" db="EMBL/GenBank/DDBJ databases">
        <title>Ecophysiology of the spiral-shaped methanotroph Methylospira mobilis as revealed by the complete genome sequence.</title>
        <authorList>
            <person name="Oshkin I.Y."/>
            <person name="Dedysh S.N."/>
            <person name="Miroshnikov K."/>
            <person name="Danilova O.V."/>
            <person name="Hakobyan A."/>
            <person name="Liesack W."/>
        </authorList>
    </citation>
    <scope>NUCLEOTIDE SEQUENCE [LARGE SCALE GENOMIC DNA]</scope>
    <source>
        <strain evidence="2 3">Shm1</strain>
    </source>
</reference>
<evidence type="ECO:0000256" key="1">
    <source>
        <dbReference type="SAM" id="Phobius"/>
    </source>
</evidence>
<sequence length="265" mass="30129">MSQLIYSQSMLGLIVVIVFISMLSSLLILLFTVWLKRQFHTLRTLERDETFFNAAGLVFSLLLAFVTVSVWENYQDTVNAVDSEARSLNNLRLDLDVLRQSQQQPLVESLNAYTHCVIDHEWHEMAGGHVDNECPQLLGQISHLILTAEAQTEGEKRVVGSMVDLLNVYRNHRMERLTAMIPALDKLMWSVLILSTAIYFFYGSLIDVGRLRPHSVLTLILAMMIGLVFVLIAAYDLPFTRPLSLQPEALQSLLQKWEMQGLPVN</sequence>
<keyword evidence="1" id="KW-0472">Membrane</keyword>
<keyword evidence="3" id="KW-1185">Reference proteome</keyword>
<dbReference type="Proteomes" id="UP000325755">
    <property type="component" value="Chromosome"/>
</dbReference>
<feature type="transmembrane region" description="Helical" evidence="1">
    <location>
        <begin position="217"/>
        <end position="235"/>
    </location>
</feature>
<organism evidence="2 3">
    <name type="scientific">Candidatus Methylospira mobilis</name>
    <dbReference type="NCBI Taxonomy" id="1808979"/>
    <lineage>
        <taxon>Bacteria</taxon>
        <taxon>Pseudomonadati</taxon>
        <taxon>Pseudomonadota</taxon>
        <taxon>Gammaproteobacteria</taxon>
        <taxon>Methylococcales</taxon>
        <taxon>Methylococcaceae</taxon>
        <taxon>Candidatus Methylospira</taxon>
    </lineage>
</organism>
<dbReference type="InParanoid" id="A0A5Q0BK24"/>
<dbReference type="Pfam" id="PF14023">
    <property type="entry name" value="Bestrophin-like"/>
    <property type="match status" value="1"/>
</dbReference>
<evidence type="ECO:0000313" key="2">
    <source>
        <dbReference type="EMBL" id="QFY42156.1"/>
    </source>
</evidence>
<feature type="transmembrane region" description="Helical" evidence="1">
    <location>
        <begin position="12"/>
        <end position="35"/>
    </location>
</feature>